<dbReference type="NCBIfam" id="NF003806">
    <property type="entry name" value="PRK05395.1-3"/>
    <property type="match status" value="1"/>
</dbReference>
<comment type="pathway">
    <text evidence="2 7">Metabolic intermediate biosynthesis; chorismate biosynthesis; chorismate from D-erythrose 4-phosphate and phosphoenolpyruvate: step 3/7.</text>
</comment>
<evidence type="ECO:0000256" key="4">
    <source>
        <dbReference type="ARBA" id="ARBA00011193"/>
    </source>
</evidence>
<evidence type="ECO:0000313" key="8">
    <source>
        <dbReference type="EMBL" id="WAM34682.1"/>
    </source>
</evidence>
<sequence length="150" mass="16773">MKKVLIINGPNLNLLGIREKNIYGTISYNELLKIISKKASELGLDVVFFQSNHEGEIIDRIHRAPEENMDGIIINPGAYTHYSYAIHDAIKAVSLPTIEVHISNIHAREEFRQKSVIAPACIGQISGFGIKSYIIALYAIKEILNLETTE</sequence>
<dbReference type="InterPro" id="IPR001874">
    <property type="entry name" value="DHquinase_II"/>
</dbReference>
<dbReference type="Pfam" id="PF01220">
    <property type="entry name" value="DHquinase_II"/>
    <property type="match status" value="1"/>
</dbReference>
<evidence type="ECO:0000256" key="7">
    <source>
        <dbReference type="HAMAP-Rule" id="MF_00169"/>
    </source>
</evidence>
<evidence type="ECO:0000313" key="9">
    <source>
        <dbReference type="Proteomes" id="UP001164909"/>
    </source>
</evidence>
<dbReference type="EC" id="4.2.1.10" evidence="5 7"/>
<feature type="binding site" evidence="7">
    <location>
        <position position="81"/>
    </location>
    <ligand>
        <name>substrate</name>
    </ligand>
</feature>
<dbReference type="CDD" id="cd00466">
    <property type="entry name" value="DHQase_II"/>
    <property type="match status" value="1"/>
</dbReference>
<protein>
    <recommendedName>
        <fullName evidence="5 7">3-dehydroquinate dehydratase</fullName>
        <shortName evidence="7">3-dehydroquinase</shortName>
        <ecNumber evidence="5 7">4.2.1.10</ecNumber>
    </recommendedName>
    <alternativeName>
        <fullName evidence="7">Type II DHQase</fullName>
    </alternativeName>
</protein>
<dbReference type="HAMAP" id="MF_00169">
    <property type="entry name" value="AroQ"/>
    <property type="match status" value="1"/>
</dbReference>
<gene>
    <name evidence="7 8" type="primary">aroQ</name>
    <name evidence="8" type="ORF">OTK00_000915</name>
</gene>
<feature type="active site" description="Proton acceptor" evidence="7">
    <location>
        <position position="23"/>
    </location>
</feature>
<dbReference type="Gene3D" id="3.40.50.9100">
    <property type="entry name" value="Dehydroquinase, class II"/>
    <property type="match status" value="1"/>
</dbReference>
<dbReference type="PROSITE" id="PS01029">
    <property type="entry name" value="DEHYDROQUINASE_II"/>
    <property type="match status" value="1"/>
</dbReference>
<evidence type="ECO:0000256" key="3">
    <source>
        <dbReference type="ARBA" id="ARBA00011037"/>
    </source>
</evidence>
<accession>A0ABY7BRQ9</accession>
<comment type="function">
    <text evidence="7">Catalyzes a trans-dehydration via an enolate intermediate.</text>
</comment>
<dbReference type="InterPro" id="IPR036441">
    <property type="entry name" value="DHquinase_II_sf"/>
</dbReference>
<comment type="similarity">
    <text evidence="3 7">Belongs to the type-II 3-dehydroquinase family.</text>
</comment>
<comment type="subunit">
    <text evidence="4 7">Homododecamer.</text>
</comment>
<feature type="binding site" evidence="7">
    <location>
        <position position="88"/>
    </location>
    <ligand>
        <name>substrate</name>
    </ligand>
</feature>
<evidence type="ECO:0000256" key="5">
    <source>
        <dbReference type="ARBA" id="ARBA00012060"/>
    </source>
</evidence>
<keyword evidence="9" id="KW-1185">Reference proteome</keyword>
<proteinExistence type="inferred from homology"/>
<evidence type="ECO:0000256" key="6">
    <source>
        <dbReference type="ARBA" id="ARBA00023239"/>
    </source>
</evidence>
<feature type="binding site" evidence="7">
    <location>
        <position position="75"/>
    </location>
    <ligand>
        <name>substrate</name>
    </ligand>
</feature>
<dbReference type="GO" id="GO:0003855">
    <property type="term" value="F:3-dehydroquinate dehydratase activity"/>
    <property type="evidence" value="ECO:0007669"/>
    <property type="project" value="UniProtKB-EC"/>
</dbReference>
<dbReference type="RefSeq" id="WP_045169243.1">
    <property type="nucleotide sequence ID" value="NZ_CP113865.1"/>
</dbReference>
<comment type="catalytic activity">
    <reaction evidence="1 7">
        <text>3-dehydroquinate = 3-dehydroshikimate + H2O</text>
        <dbReference type="Rhea" id="RHEA:21096"/>
        <dbReference type="ChEBI" id="CHEBI:15377"/>
        <dbReference type="ChEBI" id="CHEBI:16630"/>
        <dbReference type="ChEBI" id="CHEBI:32364"/>
        <dbReference type="EC" id="4.2.1.10"/>
    </reaction>
</comment>
<dbReference type="Proteomes" id="UP001164909">
    <property type="component" value="Chromosome"/>
</dbReference>
<dbReference type="PIRSF" id="PIRSF001399">
    <property type="entry name" value="DHquinase_II"/>
    <property type="match status" value="1"/>
</dbReference>
<dbReference type="PANTHER" id="PTHR21272:SF3">
    <property type="entry name" value="CATABOLIC 3-DEHYDROQUINASE"/>
    <property type="match status" value="1"/>
</dbReference>
<organism evidence="8 9">
    <name type="scientific">Caldicellulosiruptor morganii</name>
    <dbReference type="NCBI Taxonomy" id="1387555"/>
    <lineage>
        <taxon>Bacteria</taxon>
        <taxon>Bacillati</taxon>
        <taxon>Bacillota</taxon>
        <taxon>Bacillota incertae sedis</taxon>
        <taxon>Caldicellulosiruptorales</taxon>
        <taxon>Caldicellulosiruptoraceae</taxon>
        <taxon>Caldicellulosiruptor</taxon>
    </lineage>
</organism>
<name>A0ABY7BRQ9_9FIRM</name>
<feature type="site" description="Transition state stabilizer" evidence="7">
    <location>
        <position position="18"/>
    </location>
</feature>
<keyword evidence="7" id="KW-0028">Amino-acid biosynthesis</keyword>
<reference evidence="8" key="1">
    <citation type="submission" date="2022-12" db="EMBL/GenBank/DDBJ databases">
        <authorList>
            <person name="Bing R.G."/>
            <person name="Willard D.J."/>
            <person name="Manesh M.J.H."/>
            <person name="Laemthong T."/>
            <person name="Crosby J.R."/>
            <person name="Kelly R.M."/>
        </authorList>
    </citation>
    <scope>NUCLEOTIDE SEQUENCE</scope>
    <source>
        <strain evidence="8">DSM 8990</strain>
    </source>
</reference>
<dbReference type="InterPro" id="IPR018509">
    <property type="entry name" value="DHquinase_II_CS"/>
</dbReference>
<feature type="binding site" evidence="7">
    <location>
        <position position="112"/>
    </location>
    <ligand>
        <name>substrate</name>
    </ligand>
</feature>
<feature type="binding site" evidence="7">
    <location>
        <begin position="102"/>
        <end position="103"/>
    </location>
    <ligand>
        <name>substrate</name>
    </ligand>
</feature>
<dbReference type="NCBIfam" id="TIGR01088">
    <property type="entry name" value="aroQ"/>
    <property type="match status" value="1"/>
</dbReference>
<dbReference type="SUPFAM" id="SSF52304">
    <property type="entry name" value="Type II 3-dehydroquinate dehydratase"/>
    <property type="match status" value="1"/>
</dbReference>
<dbReference type="NCBIfam" id="NF003805">
    <property type="entry name" value="PRK05395.1-2"/>
    <property type="match status" value="1"/>
</dbReference>
<evidence type="ECO:0000256" key="1">
    <source>
        <dbReference type="ARBA" id="ARBA00001864"/>
    </source>
</evidence>
<keyword evidence="6 7" id="KW-0456">Lyase</keyword>
<evidence type="ECO:0000256" key="2">
    <source>
        <dbReference type="ARBA" id="ARBA00004902"/>
    </source>
</evidence>
<dbReference type="EMBL" id="CP113865">
    <property type="protein sequence ID" value="WAM34682.1"/>
    <property type="molecule type" value="Genomic_DNA"/>
</dbReference>
<feature type="active site" description="Proton donor" evidence="7">
    <location>
        <position position="101"/>
    </location>
</feature>
<dbReference type="NCBIfam" id="NF003807">
    <property type="entry name" value="PRK05395.1-4"/>
    <property type="match status" value="1"/>
</dbReference>
<keyword evidence="7" id="KW-0057">Aromatic amino acid biosynthesis</keyword>
<dbReference type="PANTHER" id="PTHR21272">
    <property type="entry name" value="CATABOLIC 3-DEHYDROQUINASE"/>
    <property type="match status" value="1"/>
</dbReference>